<dbReference type="STRING" id="703135.A0A2A9NB73"/>
<evidence type="ECO:0000313" key="3">
    <source>
        <dbReference type="Proteomes" id="UP000242287"/>
    </source>
</evidence>
<dbReference type="Pfam" id="PF13374">
    <property type="entry name" value="TPR_10"/>
    <property type="match status" value="1"/>
</dbReference>
<name>A0A2A9NB73_9AGAR</name>
<dbReference type="OrthoDB" id="9991317at2759"/>
<protein>
    <recommendedName>
        <fullName evidence="1">CHAT domain-containing protein</fullName>
    </recommendedName>
</protein>
<dbReference type="Pfam" id="PF12770">
    <property type="entry name" value="CHAT"/>
    <property type="match status" value="1"/>
</dbReference>
<accession>A0A2A9NB73</accession>
<dbReference type="PANTHER" id="PTHR19959">
    <property type="entry name" value="KINESIN LIGHT CHAIN"/>
    <property type="match status" value="1"/>
</dbReference>
<dbReference type="Gene3D" id="1.25.40.10">
    <property type="entry name" value="Tetratricopeptide repeat domain"/>
    <property type="match status" value="4"/>
</dbReference>
<sequence length="1205" mass="135307">MKYLGSINDLAGALESHFESTSDSDSIAEAVRLYREALTLWSEQDANYSLALFNMAHSLWNLYNDTDKVNTLNESVLYYRKAVQQVSPKHPRYQRILNGLAVCLELQFTHSKELAVLNECIQIHRDLLAAQIQSKSDIDIGESMNNLSIALETLYRQTNDKKTLEEALDLHRQALKHTPPGPDYADAVYNLAKSLIMVYEHDKNLEALEEAISVFKQALNMMSKKNAKVYADVLEDLGEALNYMSSHDDDVKYLVEAIGYHRQVLDFRNSDHPQYAIAHRNLAYDLENYYTEVGGKQNLLINEALTLYRELLAEYPKGHENFPGVANKLALTLEILFSQTGKESIVQESISLFREGLSACLPEDRQYVILLGGLSNTLDTYYRAFGGREKMEEAIALHREQLKLLDASDRLYPGTLNNLAVKLETWFDIVGDRDILEEAIKTERDALVYAKGSERAESLHNLASILETHFRHNGETARLEEAIKLYREVLEIWTPDMANYVLAINSLANALHTNYLENGRNKENLDEAISFHKQALQLRPPGHVYYADSANNLAMNLVTEFEFYNKLDSLDEAVVLYRGVVEHRSPEHPSYAENLVNLADALGVTFGVKKDISILEEAIQLSRQALKLRPVGYNTHALFSGGLAKLLENFFDQTGDTAAMAEAVELMIEAVNSSVSVLDSILYAGNWIWRATKCHHSSILDAYAKYLELLGEYVSLGTHVEFQLDHVKAHQGNVASDGTAYAIQLNNLPMAVELLEHGRTVVWSQIQGFNISINLSSSDHNELAEHLTTISSQLFQHTISLEDANQYASNVYKHSPLYEARMLSRVQLVEDWRKTVHRIQQIPGFEDFQVPGKYDKLKAAAIDGPVIVLNCSDVQCDALIVIHNQNFPVLVPLSKVTHASATHLIETLQESIGLDKDLLNTIKKVLRLLWKTIAERIVTKLQEYKVELGSHIWWCPSGVLAALPLHSACMGFKPEDDRVSKFYISSYVPTLASLTRAREMSVENIQHVMDEFFVAIGVSDTSIPTVQKELEGLGGICPSINTFWGDSAKYKDIAPQLNKASWLHLACHGILAQESPLRSHFQLAGEDTLSVLDLMKLKLPRAELAFLSACYTAVGDNYNFPDEALHLAAAVFFAGFKSVIGSLWAISDSDGPILTSEFYKYMFRNGVEKVNVKESAKGLQVAVEALQKQPGMTPNRWIQLIHIGI</sequence>
<organism evidence="2 3">
    <name type="scientific">Amanita thiersii Skay4041</name>
    <dbReference type="NCBI Taxonomy" id="703135"/>
    <lineage>
        <taxon>Eukaryota</taxon>
        <taxon>Fungi</taxon>
        <taxon>Dikarya</taxon>
        <taxon>Basidiomycota</taxon>
        <taxon>Agaricomycotina</taxon>
        <taxon>Agaricomycetes</taxon>
        <taxon>Agaricomycetidae</taxon>
        <taxon>Agaricales</taxon>
        <taxon>Pluteineae</taxon>
        <taxon>Amanitaceae</taxon>
        <taxon>Amanita</taxon>
    </lineage>
</organism>
<reference evidence="2 3" key="1">
    <citation type="submission" date="2014-02" db="EMBL/GenBank/DDBJ databases">
        <title>Transposable element dynamics among asymbiotic and ectomycorrhizal Amanita fungi.</title>
        <authorList>
            <consortium name="DOE Joint Genome Institute"/>
            <person name="Hess J."/>
            <person name="Skrede I."/>
            <person name="Wolfe B."/>
            <person name="LaButti K."/>
            <person name="Ohm R.A."/>
            <person name="Grigoriev I.V."/>
            <person name="Pringle A."/>
        </authorList>
    </citation>
    <scope>NUCLEOTIDE SEQUENCE [LARGE SCALE GENOMIC DNA]</scope>
    <source>
        <strain evidence="2 3">SKay4041</strain>
    </source>
</reference>
<dbReference type="InterPro" id="IPR024983">
    <property type="entry name" value="CHAT_dom"/>
</dbReference>
<dbReference type="PANTHER" id="PTHR19959:SF119">
    <property type="entry name" value="FUNGAL LIPASE-LIKE DOMAIN-CONTAINING PROTEIN"/>
    <property type="match status" value="1"/>
</dbReference>
<dbReference type="Proteomes" id="UP000242287">
    <property type="component" value="Unassembled WGS sequence"/>
</dbReference>
<dbReference type="EMBL" id="KZ302179">
    <property type="protein sequence ID" value="PFH46564.1"/>
    <property type="molecule type" value="Genomic_DNA"/>
</dbReference>
<keyword evidence="3" id="KW-1185">Reference proteome</keyword>
<evidence type="ECO:0000259" key="1">
    <source>
        <dbReference type="Pfam" id="PF12770"/>
    </source>
</evidence>
<dbReference type="AlphaFoldDB" id="A0A2A9NB73"/>
<dbReference type="InterPro" id="IPR011990">
    <property type="entry name" value="TPR-like_helical_dom_sf"/>
</dbReference>
<proteinExistence type="predicted"/>
<dbReference type="SUPFAM" id="SSF48452">
    <property type="entry name" value="TPR-like"/>
    <property type="match status" value="1"/>
</dbReference>
<gene>
    <name evidence="2" type="ORF">AMATHDRAFT_154517</name>
</gene>
<evidence type="ECO:0000313" key="2">
    <source>
        <dbReference type="EMBL" id="PFH46564.1"/>
    </source>
</evidence>
<dbReference type="SUPFAM" id="SSF81901">
    <property type="entry name" value="HCP-like"/>
    <property type="match status" value="1"/>
</dbReference>
<feature type="domain" description="CHAT" evidence="1">
    <location>
        <begin position="924"/>
        <end position="1204"/>
    </location>
</feature>